<sequence>MAQEIPASPIFYDNTTKNKTGWQKKYFLGCVINFCIQFNTHVNSTYTIQNCTFGLQKRYDRVESEGEEPRYFW</sequence>
<evidence type="ECO:0000313" key="1">
    <source>
        <dbReference type="EMBL" id="KYO47594.1"/>
    </source>
</evidence>
<gene>
    <name evidence="1" type="ORF">Y1Q_0019702</name>
</gene>
<evidence type="ECO:0000313" key="2">
    <source>
        <dbReference type="Proteomes" id="UP000050525"/>
    </source>
</evidence>
<dbReference type="Proteomes" id="UP000050525">
    <property type="component" value="Unassembled WGS sequence"/>
</dbReference>
<name>A0A151PF86_ALLMI</name>
<dbReference type="AlphaFoldDB" id="A0A151PF86"/>
<accession>A0A151PF86</accession>
<keyword evidence="2" id="KW-1185">Reference proteome</keyword>
<protein>
    <submittedName>
        <fullName evidence="1">Uncharacterized protein</fullName>
    </submittedName>
</protein>
<proteinExistence type="predicted"/>
<organism evidence="1 2">
    <name type="scientific">Alligator mississippiensis</name>
    <name type="common">American alligator</name>
    <dbReference type="NCBI Taxonomy" id="8496"/>
    <lineage>
        <taxon>Eukaryota</taxon>
        <taxon>Metazoa</taxon>
        <taxon>Chordata</taxon>
        <taxon>Craniata</taxon>
        <taxon>Vertebrata</taxon>
        <taxon>Euteleostomi</taxon>
        <taxon>Archelosauria</taxon>
        <taxon>Archosauria</taxon>
        <taxon>Crocodylia</taxon>
        <taxon>Alligatoridae</taxon>
        <taxon>Alligatorinae</taxon>
        <taxon>Alligator</taxon>
    </lineage>
</organism>
<dbReference type="EMBL" id="AKHW03000416">
    <property type="protein sequence ID" value="KYO47594.1"/>
    <property type="molecule type" value="Genomic_DNA"/>
</dbReference>
<reference evidence="1 2" key="1">
    <citation type="journal article" date="2012" name="Genome Biol.">
        <title>Sequencing three crocodilian genomes to illuminate the evolution of archosaurs and amniotes.</title>
        <authorList>
            <person name="St John J.A."/>
            <person name="Braun E.L."/>
            <person name="Isberg S.R."/>
            <person name="Miles L.G."/>
            <person name="Chong A.Y."/>
            <person name="Gongora J."/>
            <person name="Dalzell P."/>
            <person name="Moran C."/>
            <person name="Bed'hom B."/>
            <person name="Abzhanov A."/>
            <person name="Burgess S.C."/>
            <person name="Cooksey A.M."/>
            <person name="Castoe T.A."/>
            <person name="Crawford N.G."/>
            <person name="Densmore L.D."/>
            <person name="Drew J.C."/>
            <person name="Edwards S.V."/>
            <person name="Faircloth B.C."/>
            <person name="Fujita M.K."/>
            <person name="Greenwold M.J."/>
            <person name="Hoffmann F.G."/>
            <person name="Howard J.M."/>
            <person name="Iguchi T."/>
            <person name="Janes D.E."/>
            <person name="Khan S.Y."/>
            <person name="Kohno S."/>
            <person name="de Koning A.J."/>
            <person name="Lance S.L."/>
            <person name="McCarthy F.M."/>
            <person name="McCormack J.E."/>
            <person name="Merchant M.E."/>
            <person name="Peterson D.G."/>
            <person name="Pollock D.D."/>
            <person name="Pourmand N."/>
            <person name="Raney B.J."/>
            <person name="Roessler K.A."/>
            <person name="Sanford J.R."/>
            <person name="Sawyer R.H."/>
            <person name="Schmidt C.J."/>
            <person name="Triplett E.W."/>
            <person name="Tuberville T.D."/>
            <person name="Venegas-Anaya M."/>
            <person name="Howard J.T."/>
            <person name="Jarvis E.D."/>
            <person name="Guillette L.J.Jr."/>
            <person name="Glenn T.C."/>
            <person name="Green R.E."/>
            <person name="Ray D.A."/>
        </authorList>
    </citation>
    <scope>NUCLEOTIDE SEQUENCE [LARGE SCALE GENOMIC DNA]</scope>
    <source>
        <strain evidence="1">KSC_2009_1</strain>
    </source>
</reference>
<comment type="caution">
    <text evidence="1">The sequence shown here is derived from an EMBL/GenBank/DDBJ whole genome shotgun (WGS) entry which is preliminary data.</text>
</comment>